<feature type="region of interest" description="Disordered" evidence="1">
    <location>
        <begin position="1"/>
        <end position="28"/>
    </location>
</feature>
<evidence type="ECO:0000313" key="3">
    <source>
        <dbReference type="Proteomes" id="UP001189624"/>
    </source>
</evidence>
<feature type="compositionally biased region" description="Polar residues" evidence="1">
    <location>
        <begin position="246"/>
        <end position="273"/>
    </location>
</feature>
<accession>A0AA86RZN5</accession>
<protein>
    <submittedName>
        <fullName evidence="2">Uncharacterized protein</fullName>
    </submittedName>
</protein>
<sequence length="565" mass="63020">MDEELVDEATQLEIAEDSQRQNKDSPHTECRKILKSQEAFIPVKQDYSQIPPREYDGILHGKSVVEGIDHADTSQHPRESRFMDDADAMVEELTVKSYNGSSLDIGTSNNRGQMYNRQNHWQNLYQVASNSGIGNSLSDIGTRNSVQATSSAREDIGSSSFPEMLARKSLSDGQSNVMEHLAAAENKEGAGDVRQGIRTKIISQSGFAEFFIKNTLKGKGIVYKGPTYDAFCAQSREQNRMKTDIDTQQNQMRTSISTEQNQMKTSISTDQNQTRTSIVTDQNQMKTGIVTDQNQIKNGIGTDQKQMKTGTVTHLNSNQSVGYGSKTAKFSSYCGAMPRSGRSECNGVTLREWLKHGHHKTSKVESLNIFRKVVDLVDNSHSQGVALHNLCPSYIKLTPSNQVMYLGLPVQKQMVDNTVTSEVVHVDNPVIRKRLSEQVTFPSRDMGSKKQRLNETLRVTGGDLCLETASDRKLHSGSQDFYNEYEEDTKFSKYNIGRISSIPHVSNAGKMPLASCENLENKWYTSPEGGYATSSNIYCLGVLLFEVCRQVMMPLFYDAVSCILL</sequence>
<evidence type="ECO:0000313" key="2">
    <source>
        <dbReference type="EMBL" id="CAJ1927438.1"/>
    </source>
</evidence>
<dbReference type="SUPFAM" id="SSF56112">
    <property type="entry name" value="Protein kinase-like (PK-like)"/>
    <property type="match status" value="1"/>
</dbReference>
<dbReference type="Proteomes" id="UP001189624">
    <property type="component" value="Chromosome 2"/>
</dbReference>
<proteinExistence type="predicted"/>
<dbReference type="AlphaFoldDB" id="A0AA86RZN5"/>
<dbReference type="GO" id="GO:0009640">
    <property type="term" value="P:photomorphogenesis"/>
    <property type="evidence" value="ECO:0007669"/>
    <property type="project" value="InterPro"/>
</dbReference>
<name>A0AA86RZN5_9FABA</name>
<keyword evidence="3" id="KW-1185">Reference proteome</keyword>
<reference evidence="2" key="1">
    <citation type="submission" date="2023-10" db="EMBL/GenBank/DDBJ databases">
        <authorList>
            <person name="Domelevo Entfellner J.-B."/>
        </authorList>
    </citation>
    <scope>NUCLEOTIDE SEQUENCE</scope>
</reference>
<dbReference type="InterPro" id="IPR011009">
    <property type="entry name" value="Kinase-like_dom_sf"/>
</dbReference>
<dbReference type="EMBL" id="OY731399">
    <property type="protein sequence ID" value="CAJ1927438.1"/>
    <property type="molecule type" value="Genomic_DNA"/>
</dbReference>
<dbReference type="PANTHER" id="PTHR44218">
    <property type="entry name" value="PROTEIN SPA1-RELATED 2"/>
    <property type="match status" value="1"/>
</dbReference>
<evidence type="ECO:0000256" key="1">
    <source>
        <dbReference type="SAM" id="MobiDB-lite"/>
    </source>
</evidence>
<gene>
    <name evidence="2" type="ORF">AYBTSS11_LOCUS4078</name>
</gene>
<dbReference type="Gramene" id="rna-AYBTSS11_LOCUS4078">
    <property type="protein sequence ID" value="CAJ1927438.1"/>
    <property type="gene ID" value="gene-AYBTSS11_LOCUS4078"/>
</dbReference>
<dbReference type="PANTHER" id="PTHR44218:SF15">
    <property type="entry name" value="PROTEIN SPA1-RELATED 2"/>
    <property type="match status" value="1"/>
</dbReference>
<dbReference type="Gene3D" id="1.10.510.10">
    <property type="entry name" value="Transferase(Phosphotransferase) domain 1"/>
    <property type="match status" value="1"/>
</dbReference>
<dbReference type="InterPro" id="IPR044630">
    <property type="entry name" value="SPA1/2/3/4"/>
</dbReference>
<organism evidence="2 3">
    <name type="scientific">Sphenostylis stenocarpa</name>
    <dbReference type="NCBI Taxonomy" id="92480"/>
    <lineage>
        <taxon>Eukaryota</taxon>
        <taxon>Viridiplantae</taxon>
        <taxon>Streptophyta</taxon>
        <taxon>Embryophyta</taxon>
        <taxon>Tracheophyta</taxon>
        <taxon>Spermatophyta</taxon>
        <taxon>Magnoliopsida</taxon>
        <taxon>eudicotyledons</taxon>
        <taxon>Gunneridae</taxon>
        <taxon>Pentapetalae</taxon>
        <taxon>rosids</taxon>
        <taxon>fabids</taxon>
        <taxon>Fabales</taxon>
        <taxon>Fabaceae</taxon>
        <taxon>Papilionoideae</taxon>
        <taxon>50 kb inversion clade</taxon>
        <taxon>NPAAA clade</taxon>
        <taxon>indigoferoid/millettioid clade</taxon>
        <taxon>Phaseoleae</taxon>
        <taxon>Sphenostylis</taxon>
    </lineage>
</organism>
<feature type="compositionally biased region" description="Basic and acidic residues" evidence="1">
    <location>
        <begin position="17"/>
        <end position="28"/>
    </location>
</feature>
<feature type="region of interest" description="Disordered" evidence="1">
    <location>
        <begin position="243"/>
        <end position="273"/>
    </location>
</feature>